<accession>A0A8X8XCZ1</accession>
<keyword evidence="4" id="KW-1185">Reference proteome</keyword>
<comment type="caution">
    <text evidence="3">The sequence shown here is derived from an EMBL/GenBank/DDBJ whole genome shotgun (WGS) entry which is preliminary data.</text>
</comment>
<evidence type="ECO:0000256" key="1">
    <source>
        <dbReference type="ARBA" id="ARBA00009995"/>
    </source>
</evidence>
<dbReference type="AlphaFoldDB" id="A0A8X8XCZ1"/>
<feature type="domain" description="Glycosyltransferase N-terminal" evidence="2">
    <location>
        <begin position="1"/>
        <end position="227"/>
    </location>
</feature>
<organism evidence="3">
    <name type="scientific">Salvia splendens</name>
    <name type="common">Scarlet sage</name>
    <dbReference type="NCBI Taxonomy" id="180675"/>
    <lineage>
        <taxon>Eukaryota</taxon>
        <taxon>Viridiplantae</taxon>
        <taxon>Streptophyta</taxon>
        <taxon>Embryophyta</taxon>
        <taxon>Tracheophyta</taxon>
        <taxon>Spermatophyta</taxon>
        <taxon>Magnoliopsida</taxon>
        <taxon>eudicotyledons</taxon>
        <taxon>Gunneridae</taxon>
        <taxon>Pentapetalae</taxon>
        <taxon>asterids</taxon>
        <taxon>lamiids</taxon>
        <taxon>Lamiales</taxon>
        <taxon>Lamiaceae</taxon>
        <taxon>Nepetoideae</taxon>
        <taxon>Mentheae</taxon>
        <taxon>Salviinae</taxon>
        <taxon>Salvia</taxon>
        <taxon>Salvia subgen. Calosphace</taxon>
        <taxon>core Calosphace</taxon>
    </lineage>
</organism>
<comment type="similarity">
    <text evidence="1">Belongs to the UDP-glycosyltransferase family.</text>
</comment>
<protein>
    <recommendedName>
        <fullName evidence="2">Glycosyltransferase N-terminal domain-containing protein</fullName>
    </recommendedName>
</protein>
<dbReference type="PANTHER" id="PTHR48044">
    <property type="entry name" value="GLYCOSYLTRANSFERASE"/>
    <property type="match status" value="1"/>
</dbReference>
<dbReference type="GO" id="GO:1901135">
    <property type="term" value="P:carbohydrate derivative metabolic process"/>
    <property type="evidence" value="ECO:0007669"/>
    <property type="project" value="UniProtKB-ARBA"/>
</dbReference>
<evidence type="ECO:0000313" key="4">
    <source>
        <dbReference type="Proteomes" id="UP000298416"/>
    </source>
</evidence>
<gene>
    <name evidence="3" type="ORF">SASPL_129569</name>
</gene>
<dbReference type="SUPFAM" id="SSF53756">
    <property type="entry name" value="UDP-Glycosyltransferase/glycogen phosphorylase"/>
    <property type="match status" value="1"/>
</dbReference>
<dbReference type="PANTHER" id="PTHR48044:SF23">
    <property type="entry name" value="ANTHOCYANIDIN 3-O-GLUCOSYLTRANSFERASE-LIKE"/>
    <property type="match status" value="1"/>
</dbReference>
<dbReference type="InterPro" id="IPR058980">
    <property type="entry name" value="Glyco_transf_N"/>
</dbReference>
<reference evidence="3" key="2">
    <citation type="submission" date="2020-08" db="EMBL/GenBank/DDBJ databases">
        <title>Plant Genome Project.</title>
        <authorList>
            <person name="Zhang R.-G."/>
        </authorList>
    </citation>
    <scope>NUCLEOTIDE SEQUENCE</scope>
    <source>
        <strain evidence="3">Huo1</strain>
        <tissue evidence="3">Leaf</tissue>
    </source>
</reference>
<dbReference type="Proteomes" id="UP000298416">
    <property type="component" value="Unassembled WGS sequence"/>
</dbReference>
<proteinExistence type="inferred from homology"/>
<dbReference type="EMBL" id="PNBA02000010">
    <property type="protein sequence ID" value="KAG6411486.1"/>
    <property type="molecule type" value="Genomic_DNA"/>
</dbReference>
<evidence type="ECO:0000259" key="2">
    <source>
        <dbReference type="Pfam" id="PF26168"/>
    </source>
</evidence>
<dbReference type="GO" id="GO:0008194">
    <property type="term" value="F:UDP-glycosyltransferase activity"/>
    <property type="evidence" value="ECO:0007669"/>
    <property type="project" value="UniProtKB-ARBA"/>
</dbReference>
<reference evidence="3" key="1">
    <citation type="submission" date="2018-01" db="EMBL/GenBank/DDBJ databases">
        <authorList>
            <person name="Mao J.F."/>
        </authorList>
    </citation>
    <scope>NUCLEOTIDE SEQUENCE</scope>
    <source>
        <strain evidence="3">Huo1</strain>
        <tissue evidence="3">Leaf</tissue>
    </source>
</reference>
<name>A0A8X8XCZ1_SALSN</name>
<dbReference type="Pfam" id="PF26168">
    <property type="entry name" value="Glyco_transf_N"/>
    <property type="match status" value="1"/>
</dbReference>
<evidence type="ECO:0000313" key="3">
    <source>
        <dbReference type="EMBL" id="KAG6411486.1"/>
    </source>
</evidence>
<dbReference type="Gene3D" id="3.40.50.2000">
    <property type="entry name" value="Glycogen Phosphorylase B"/>
    <property type="match status" value="1"/>
</dbReference>
<sequence>MVPLPAQGHLNQLLHLSRLVAARDIPVHYEAGEAHIRQARTRLHGWDPSSSPSIHFHPLTTPPFPNPTPIPNPNSPTIFPAHLILSLLYSMHVRQPVFELAQRLAPTARRLVVLYDSSIPYIVQDVPALPNAASYCFHSIAAFSVYSFHWEYTGKTKTTKLKNEASFIEQVPSAERCFPPEFAEVMQFQHNLLKFISGDIEAAFLDLLADEKSTGTGNVWVVGPFNPVSVSESKQSEERDASLKWLDK</sequence>